<proteinExistence type="predicted"/>
<keyword evidence="3" id="KW-1185">Reference proteome</keyword>
<accession>A0ABQ4NRM4</accession>
<dbReference type="InterPro" id="IPR016181">
    <property type="entry name" value="Acyl_CoA_acyltransferase"/>
</dbReference>
<organism evidence="2 3">
    <name type="scientific">Jannaschia pagri</name>
    <dbReference type="NCBI Taxonomy" id="2829797"/>
    <lineage>
        <taxon>Bacteria</taxon>
        <taxon>Pseudomonadati</taxon>
        <taxon>Pseudomonadota</taxon>
        <taxon>Alphaproteobacteria</taxon>
        <taxon>Rhodobacterales</taxon>
        <taxon>Roseobacteraceae</taxon>
        <taxon>Jannaschia</taxon>
    </lineage>
</organism>
<dbReference type="Gene3D" id="3.40.630.30">
    <property type="match status" value="1"/>
</dbReference>
<dbReference type="SUPFAM" id="SSF55729">
    <property type="entry name" value="Acyl-CoA N-acyltransferases (Nat)"/>
    <property type="match status" value="1"/>
</dbReference>
<evidence type="ECO:0000313" key="3">
    <source>
        <dbReference type="Proteomes" id="UP000786693"/>
    </source>
</evidence>
<evidence type="ECO:0000259" key="1">
    <source>
        <dbReference type="Pfam" id="PF13302"/>
    </source>
</evidence>
<protein>
    <recommendedName>
        <fullName evidence="1">N-acetyltransferase domain-containing protein</fullName>
    </recommendedName>
</protein>
<feature type="domain" description="N-acetyltransferase" evidence="1">
    <location>
        <begin position="10"/>
        <end position="101"/>
    </location>
</feature>
<dbReference type="Pfam" id="PF13302">
    <property type="entry name" value="Acetyltransf_3"/>
    <property type="match status" value="1"/>
</dbReference>
<comment type="caution">
    <text evidence="2">The sequence shown here is derived from an EMBL/GenBank/DDBJ whole genome shotgun (WGS) entry which is preliminary data.</text>
</comment>
<dbReference type="InterPro" id="IPR000182">
    <property type="entry name" value="GNAT_dom"/>
</dbReference>
<gene>
    <name evidence="2" type="ORF">JANAI62_36820</name>
</gene>
<sequence length="103" mass="11186">MARSDVLTDRLRLRAWLPSDLDQLDVILGDATVMEFSDHGPLTRAAQSAWLTRAQRAQTGPPGIRAITLRSDDCLLGYVSLLGSAARLGPGHLELGVRLSRHA</sequence>
<name>A0ABQ4NRM4_9RHOB</name>
<dbReference type="EMBL" id="BPFH01000010">
    <property type="protein sequence ID" value="GIT97059.1"/>
    <property type="molecule type" value="Genomic_DNA"/>
</dbReference>
<evidence type="ECO:0000313" key="2">
    <source>
        <dbReference type="EMBL" id="GIT97059.1"/>
    </source>
</evidence>
<reference evidence="2 3" key="1">
    <citation type="submission" date="2021-05" db="EMBL/GenBank/DDBJ databases">
        <title>Bacteria Genome sequencing.</title>
        <authorList>
            <person name="Takabe Y."/>
            <person name="Nakajima Y."/>
            <person name="Suzuki S."/>
            <person name="Shiozaki T."/>
        </authorList>
    </citation>
    <scope>NUCLEOTIDE SEQUENCE [LARGE SCALE GENOMIC DNA]</scope>
    <source>
        <strain evidence="2 3">AI_62</strain>
    </source>
</reference>
<dbReference type="Proteomes" id="UP000786693">
    <property type="component" value="Unassembled WGS sequence"/>
</dbReference>